<evidence type="ECO:0000256" key="2">
    <source>
        <dbReference type="ARBA" id="ARBA00009780"/>
    </source>
</evidence>
<evidence type="ECO:0000313" key="9">
    <source>
        <dbReference type="EMBL" id="PFX27288.1"/>
    </source>
</evidence>
<evidence type="ECO:0000256" key="4">
    <source>
        <dbReference type="ARBA" id="ARBA00022801"/>
    </source>
</evidence>
<feature type="transmembrane region" description="Helical" evidence="8">
    <location>
        <begin position="218"/>
        <end position="241"/>
    </location>
</feature>
<feature type="transmembrane region" description="Helical" evidence="8">
    <location>
        <begin position="181"/>
        <end position="198"/>
    </location>
</feature>
<feature type="transmembrane region" description="Helical" evidence="8">
    <location>
        <begin position="30"/>
        <end position="49"/>
    </location>
</feature>
<protein>
    <recommendedName>
        <fullName evidence="8">Alkaline ceramidase</fullName>
        <ecNumber evidence="8">3.5.1.-</ecNumber>
    </recommendedName>
</protein>
<comment type="similarity">
    <text evidence="2 8">Belongs to the alkaline ceramidase family.</text>
</comment>
<gene>
    <name evidence="9" type="ORF">AWC38_SpisGene8015</name>
</gene>
<evidence type="ECO:0000256" key="8">
    <source>
        <dbReference type="RuleBase" id="RU364079"/>
    </source>
</evidence>
<name>A0A2B4SFA7_STYPI</name>
<feature type="transmembrane region" description="Helical" evidence="8">
    <location>
        <begin position="109"/>
        <end position="128"/>
    </location>
</feature>
<reference evidence="10" key="1">
    <citation type="journal article" date="2017" name="bioRxiv">
        <title>Comparative analysis of the genomes of Stylophora pistillata and Acropora digitifera provides evidence for extensive differences between species of corals.</title>
        <authorList>
            <person name="Voolstra C.R."/>
            <person name="Li Y."/>
            <person name="Liew Y.J."/>
            <person name="Baumgarten S."/>
            <person name="Zoccola D."/>
            <person name="Flot J.-F."/>
            <person name="Tambutte S."/>
            <person name="Allemand D."/>
            <person name="Aranda M."/>
        </authorList>
    </citation>
    <scope>NUCLEOTIDE SEQUENCE [LARGE SCALE GENOMIC DNA]</scope>
</reference>
<keyword evidence="6 8" id="KW-0472">Membrane</keyword>
<organism evidence="9 10">
    <name type="scientific">Stylophora pistillata</name>
    <name type="common">Smooth cauliflower coral</name>
    <dbReference type="NCBI Taxonomy" id="50429"/>
    <lineage>
        <taxon>Eukaryota</taxon>
        <taxon>Metazoa</taxon>
        <taxon>Cnidaria</taxon>
        <taxon>Anthozoa</taxon>
        <taxon>Hexacorallia</taxon>
        <taxon>Scleractinia</taxon>
        <taxon>Astrocoeniina</taxon>
        <taxon>Pocilloporidae</taxon>
        <taxon>Stylophora</taxon>
    </lineage>
</organism>
<comment type="subcellular location">
    <subcellularLocation>
        <location evidence="1">Membrane</location>
        <topology evidence="1">Multi-pass membrane protein</topology>
    </subcellularLocation>
</comment>
<dbReference type="AlphaFoldDB" id="A0A2B4SFA7"/>
<evidence type="ECO:0000256" key="6">
    <source>
        <dbReference type="ARBA" id="ARBA00023136"/>
    </source>
</evidence>
<keyword evidence="7" id="KW-0479">Metal-binding</keyword>
<dbReference type="GO" id="GO:0046872">
    <property type="term" value="F:metal ion binding"/>
    <property type="evidence" value="ECO:0007669"/>
    <property type="project" value="UniProtKB-KW"/>
</dbReference>
<evidence type="ECO:0000256" key="3">
    <source>
        <dbReference type="ARBA" id="ARBA00022692"/>
    </source>
</evidence>
<dbReference type="EMBL" id="LSMT01000106">
    <property type="protein sequence ID" value="PFX27288.1"/>
    <property type="molecule type" value="Genomic_DNA"/>
</dbReference>
<evidence type="ECO:0000313" key="10">
    <source>
        <dbReference type="Proteomes" id="UP000225706"/>
    </source>
</evidence>
<dbReference type="InterPro" id="IPR008901">
    <property type="entry name" value="ACER"/>
</dbReference>
<dbReference type="Proteomes" id="UP000225706">
    <property type="component" value="Unassembled WGS sequence"/>
</dbReference>
<proteinExistence type="inferred from homology"/>
<dbReference type="OrthoDB" id="5947764at2759"/>
<evidence type="ECO:0000256" key="5">
    <source>
        <dbReference type="ARBA" id="ARBA00022989"/>
    </source>
</evidence>
<keyword evidence="4 8" id="KW-0378">Hydrolase</keyword>
<keyword evidence="3 8" id="KW-0812">Transmembrane</keyword>
<comment type="caution">
    <text evidence="9">The sequence shown here is derived from an EMBL/GenBank/DDBJ whole genome shotgun (WGS) entry which is preliminary data.</text>
</comment>
<keyword evidence="10" id="KW-1185">Reference proteome</keyword>
<keyword evidence="5 8" id="KW-1133">Transmembrane helix</keyword>
<comment type="cofactor">
    <cofactor evidence="7">
        <name>Zn(2+)</name>
        <dbReference type="ChEBI" id="CHEBI:29105"/>
    </cofactor>
</comment>
<dbReference type="Pfam" id="PF05875">
    <property type="entry name" value="Ceramidase"/>
    <property type="match status" value="1"/>
</dbReference>
<feature type="binding site" evidence="7">
    <location>
        <position position="74"/>
    </location>
    <ligand>
        <name>Zn(2+)</name>
        <dbReference type="ChEBI" id="CHEBI:29105"/>
        <note>catalytic</note>
    </ligand>
</feature>
<dbReference type="GO" id="GO:0016811">
    <property type="term" value="F:hydrolase activity, acting on carbon-nitrogen (but not peptide) bonds, in linear amides"/>
    <property type="evidence" value="ECO:0007669"/>
    <property type="project" value="InterPro"/>
</dbReference>
<dbReference type="GO" id="GO:0006672">
    <property type="term" value="P:ceramide metabolic process"/>
    <property type="evidence" value="ECO:0007669"/>
    <property type="project" value="InterPro"/>
</dbReference>
<keyword evidence="8" id="KW-0443">Lipid metabolism</keyword>
<evidence type="ECO:0000256" key="1">
    <source>
        <dbReference type="ARBA" id="ARBA00004141"/>
    </source>
</evidence>
<accession>A0A2B4SFA7</accession>
<sequence length="284" mass="33135">MGNNQTFTKPHPGTCWSSVFAPVGPIKEPLPMLACLFVAALGLFGVLLSRRVTEGGKFLYSTLFGYGIASFCFHWNLWEGFYRVLDVQLNFLQAINIVYMSCIPKGENLFYKVSSYLLIMFFSIYPFFAHVLGITLKKSWISWITFDGIWIFVLIGLMIIWFQRDHLGTPKHPSRQAMFNLVWKTIFSVMSAYLFWILDEVVCVLFDNHRFVIVIFGHTLWHVFIGFGFYYLTTLIVFLLAEDLRVYPKVLTWPKNKPFFVFVVVQYEHYDLMSKAETTSKKEH</sequence>
<feature type="transmembrane region" description="Helical" evidence="8">
    <location>
        <begin position="58"/>
        <end position="78"/>
    </location>
</feature>
<feature type="transmembrane region" description="Helical" evidence="8">
    <location>
        <begin position="140"/>
        <end position="161"/>
    </location>
</feature>
<keyword evidence="7" id="KW-0862">Zinc</keyword>
<dbReference type="GO" id="GO:0016020">
    <property type="term" value="C:membrane"/>
    <property type="evidence" value="ECO:0007669"/>
    <property type="project" value="UniProtKB-SubCell"/>
</dbReference>
<evidence type="ECO:0000256" key="7">
    <source>
        <dbReference type="PIRSR" id="PIRSR608901-2"/>
    </source>
</evidence>
<comment type="caution">
    <text evidence="8">Lacks conserved residue(s) required for the propagation of feature annotation.</text>
</comment>
<feature type="binding site" evidence="7">
    <location>
        <position position="222"/>
    </location>
    <ligand>
        <name>Zn(2+)</name>
        <dbReference type="ChEBI" id="CHEBI:29105"/>
        <note>catalytic</note>
    </ligand>
</feature>
<comment type="function">
    <text evidence="8">Hydrolyzes the sphingolipid ceramide into sphingosine and free fatty acid.</text>
</comment>
<dbReference type="EC" id="3.5.1.-" evidence="8"/>
<feature type="binding site" evidence="7">
    <location>
        <position position="218"/>
    </location>
    <ligand>
        <name>Zn(2+)</name>
        <dbReference type="ChEBI" id="CHEBI:29105"/>
        <note>catalytic</note>
    </ligand>
</feature>